<dbReference type="SMART" id="SM00304">
    <property type="entry name" value="HAMP"/>
    <property type="match status" value="1"/>
</dbReference>
<feature type="transmembrane region" description="Helical" evidence="11">
    <location>
        <begin position="321"/>
        <end position="343"/>
    </location>
</feature>
<dbReference type="InterPro" id="IPR050398">
    <property type="entry name" value="HssS/ArlS-like"/>
</dbReference>
<protein>
    <recommendedName>
        <fullName evidence="4">histidine kinase</fullName>
        <ecNumber evidence="4">2.7.13.3</ecNumber>
    </recommendedName>
</protein>
<keyword evidence="6" id="KW-0597">Phosphoprotein</keyword>
<dbReference type="PROSITE" id="PS50885">
    <property type="entry name" value="HAMP"/>
    <property type="match status" value="1"/>
</dbReference>
<comment type="subcellular location">
    <subcellularLocation>
        <location evidence="3">Cell membrane</location>
    </subcellularLocation>
    <subcellularLocation>
        <location evidence="2">Membrane</location>
        <topology evidence="2">Multi-pass membrane protein</topology>
    </subcellularLocation>
</comment>
<keyword evidence="10" id="KW-0175">Coiled coil</keyword>
<evidence type="ECO:0000256" key="2">
    <source>
        <dbReference type="ARBA" id="ARBA00004141"/>
    </source>
</evidence>
<dbReference type="GO" id="GO:0005886">
    <property type="term" value="C:plasma membrane"/>
    <property type="evidence" value="ECO:0007669"/>
    <property type="project" value="UniProtKB-SubCell"/>
</dbReference>
<evidence type="ECO:0000256" key="3">
    <source>
        <dbReference type="ARBA" id="ARBA00004236"/>
    </source>
</evidence>
<keyword evidence="9 11" id="KW-0472">Membrane</keyword>
<dbReference type="Proteomes" id="UP000076476">
    <property type="component" value="Unassembled WGS sequence"/>
</dbReference>
<dbReference type="PANTHER" id="PTHR45528">
    <property type="entry name" value="SENSOR HISTIDINE KINASE CPXA"/>
    <property type="match status" value="1"/>
</dbReference>
<name>A0A165WAU8_9BACI</name>
<evidence type="ECO:0000256" key="10">
    <source>
        <dbReference type="SAM" id="Coils"/>
    </source>
</evidence>
<proteinExistence type="predicted"/>
<evidence type="ECO:0000256" key="8">
    <source>
        <dbReference type="ARBA" id="ARBA00022777"/>
    </source>
</evidence>
<evidence type="ECO:0000256" key="9">
    <source>
        <dbReference type="ARBA" id="ARBA00023136"/>
    </source>
</evidence>
<dbReference type="EMBL" id="LWBR01000075">
    <property type="protein sequence ID" value="KZN94820.1"/>
    <property type="molecule type" value="Genomic_DNA"/>
</dbReference>
<feature type="domain" description="HAMP" evidence="12">
    <location>
        <begin position="345"/>
        <end position="397"/>
    </location>
</feature>
<dbReference type="EC" id="2.7.13.3" evidence="4"/>
<keyword evidence="11" id="KW-1133">Transmembrane helix</keyword>
<keyword evidence="5" id="KW-1003">Cell membrane</keyword>
<dbReference type="PANTHER" id="PTHR45528:SF10">
    <property type="entry name" value="METHYL-ACCEPTING CHEMOTAXIS PROTEIN"/>
    <property type="match status" value="1"/>
</dbReference>
<dbReference type="CDD" id="cd06225">
    <property type="entry name" value="HAMP"/>
    <property type="match status" value="1"/>
</dbReference>
<evidence type="ECO:0000313" key="14">
    <source>
        <dbReference type="Proteomes" id="UP000076476"/>
    </source>
</evidence>
<evidence type="ECO:0000256" key="11">
    <source>
        <dbReference type="SAM" id="Phobius"/>
    </source>
</evidence>
<dbReference type="InterPro" id="IPR003660">
    <property type="entry name" value="HAMP_dom"/>
</dbReference>
<evidence type="ECO:0000256" key="5">
    <source>
        <dbReference type="ARBA" id="ARBA00022475"/>
    </source>
</evidence>
<reference evidence="13 14" key="1">
    <citation type="submission" date="2016-04" db="EMBL/GenBank/DDBJ databases">
        <title>Draft genome sequence of Aeribacillus pallidus 8m3 from petroleum reservoir.</title>
        <authorList>
            <person name="Poltaraus A.B."/>
            <person name="Nazina T.N."/>
            <person name="Tourova T.P."/>
            <person name="Malakho S.M."/>
            <person name="Korshunova A.V."/>
            <person name="Sokolova D.S."/>
        </authorList>
    </citation>
    <scope>NUCLEOTIDE SEQUENCE [LARGE SCALE GENOMIC DNA]</scope>
    <source>
        <strain evidence="13 14">8m3</strain>
    </source>
</reference>
<dbReference type="STRING" id="33936.AZI98_17655"/>
<evidence type="ECO:0000313" key="13">
    <source>
        <dbReference type="EMBL" id="KZN94820.1"/>
    </source>
</evidence>
<keyword evidence="8" id="KW-0418">Kinase</keyword>
<dbReference type="RefSeq" id="WP_063389568.1">
    <property type="nucleotide sequence ID" value="NZ_LWBR01000075.1"/>
</dbReference>
<dbReference type="SUPFAM" id="SSF158472">
    <property type="entry name" value="HAMP domain-like"/>
    <property type="match status" value="1"/>
</dbReference>
<dbReference type="AlphaFoldDB" id="A0A165WAU8"/>
<sequence>MNFLKNKTIIGQIITMIALIPIIICSIFIFIFVRQMEKEFDHFHRNDVLRTANILKSAIEISENSKKTVERLIDEKLHLISKEIAKELRGKTIEEVTQQDLIALRNKYDVYNISLLVRRNDDIIIAQSSDPNEIGLSTKEWGYWYDAFQQLMSGKPVTVGKGYYQEHYWVGPISKSDWENKYFKYAYYYDGTTEFMINPYILDSEIYHATKHSDPEALIHSILKFKESEIEEIAVINANVLLRSENRDIIEPERDAPILYGKNSYKHEKDHFYIQKVLKENQMESVKLGENYRKYYLPIPNDRVITIVTDLSAGTKFFHNIIFLFVLSFVAAFVIIFFVLQVITKKYLTPIPTIHRYINKIAAGDLTEEIHVDQKNEFGDIAAHLNEMTDRISQLIVDIKNDIETLRLVSNVLSETVHSYFHVMDEVSTTMTKESREIFHEIELEVKEIRQNYENINQQLEKLKEANHFEFHHVSNFIIQSSHQLIRLNDLMKQNVKKVTEMNLSSFDAIQQLNEIIIQLDNLSKDLENKINKFKVQES</sequence>
<keyword evidence="14" id="KW-1185">Reference proteome</keyword>
<keyword evidence="7" id="KW-0808">Transferase</keyword>
<evidence type="ECO:0000256" key="4">
    <source>
        <dbReference type="ARBA" id="ARBA00012438"/>
    </source>
</evidence>
<feature type="coiled-coil region" evidence="10">
    <location>
        <begin position="510"/>
        <end position="537"/>
    </location>
</feature>
<feature type="transmembrane region" description="Helical" evidence="11">
    <location>
        <begin position="12"/>
        <end position="33"/>
    </location>
</feature>
<evidence type="ECO:0000256" key="1">
    <source>
        <dbReference type="ARBA" id="ARBA00000085"/>
    </source>
</evidence>
<feature type="coiled-coil region" evidence="10">
    <location>
        <begin position="439"/>
        <end position="466"/>
    </location>
</feature>
<dbReference type="Pfam" id="PF00672">
    <property type="entry name" value="HAMP"/>
    <property type="match status" value="1"/>
</dbReference>
<dbReference type="Gene3D" id="6.10.340.10">
    <property type="match status" value="1"/>
</dbReference>
<organism evidence="13 14">
    <name type="scientific">Aeribacillus pallidus</name>
    <dbReference type="NCBI Taxonomy" id="33936"/>
    <lineage>
        <taxon>Bacteria</taxon>
        <taxon>Bacillati</taxon>
        <taxon>Bacillota</taxon>
        <taxon>Bacilli</taxon>
        <taxon>Bacillales</taxon>
        <taxon>Bacillaceae</taxon>
        <taxon>Aeribacillus</taxon>
    </lineage>
</organism>
<dbReference type="GO" id="GO:0000155">
    <property type="term" value="F:phosphorelay sensor kinase activity"/>
    <property type="evidence" value="ECO:0007669"/>
    <property type="project" value="TreeGrafter"/>
</dbReference>
<comment type="caution">
    <text evidence="13">The sequence shown here is derived from an EMBL/GenBank/DDBJ whole genome shotgun (WGS) entry which is preliminary data.</text>
</comment>
<evidence type="ECO:0000259" key="12">
    <source>
        <dbReference type="PROSITE" id="PS50885"/>
    </source>
</evidence>
<evidence type="ECO:0000256" key="7">
    <source>
        <dbReference type="ARBA" id="ARBA00022679"/>
    </source>
</evidence>
<dbReference type="OrthoDB" id="1634477at2"/>
<comment type="catalytic activity">
    <reaction evidence="1">
        <text>ATP + protein L-histidine = ADP + protein N-phospho-L-histidine.</text>
        <dbReference type="EC" id="2.7.13.3"/>
    </reaction>
</comment>
<keyword evidence="11" id="KW-0812">Transmembrane</keyword>
<accession>A0A165WAU8</accession>
<gene>
    <name evidence="13" type="ORF">AZI98_17655</name>
</gene>
<evidence type="ECO:0000256" key="6">
    <source>
        <dbReference type="ARBA" id="ARBA00022553"/>
    </source>
</evidence>
<dbReference type="SUPFAM" id="SSF58104">
    <property type="entry name" value="Methyl-accepting chemotaxis protein (MCP) signaling domain"/>
    <property type="match status" value="1"/>
</dbReference>